<evidence type="ECO:0000313" key="3">
    <source>
        <dbReference type="EMBL" id="TQV81428.1"/>
    </source>
</evidence>
<dbReference type="OrthoDB" id="5600789at2"/>
<keyword evidence="2" id="KW-0472">Membrane</keyword>
<dbReference type="EMBL" id="VIKS01000016">
    <property type="protein sequence ID" value="TQV81428.1"/>
    <property type="molecule type" value="Genomic_DNA"/>
</dbReference>
<evidence type="ECO:0000256" key="1">
    <source>
        <dbReference type="SAM" id="MobiDB-lite"/>
    </source>
</evidence>
<gene>
    <name evidence="3" type="ORF">FLL46_25085</name>
</gene>
<dbReference type="Proteomes" id="UP000315439">
    <property type="component" value="Unassembled WGS sequence"/>
</dbReference>
<dbReference type="RefSeq" id="WP_142934911.1">
    <property type="nucleotide sequence ID" value="NZ_ML660172.1"/>
</dbReference>
<organism evidence="3 4">
    <name type="scientific">Aliikangiella coralliicola</name>
    <dbReference type="NCBI Taxonomy" id="2592383"/>
    <lineage>
        <taxon>Bacteria</taxon>
        <taxon>Pseudomonadati</taxon>
        <taxon>Pseudomonadota</taxon>
        <taxon>Gammaproteobacteria</taxon>
        <taxon>Oceanospirillales</taxon>
        <taxon>Pleioneaceae</taxon>
        <taxon>Aliikangiella</taxon>
    </lineage>
</organism>
<dbReference type="InterPro" id="IPR021339">
    <property type="entry name" value="DUF2956"/>
</dbReference>
<keyword evidence="2" id="KW-0812">Transmembrane</keyword>
<keyword evidence="2" id="KW-1133">Transmembrane helix</keyword>
<evidence type="ECO:0000256" key="2">
    <source>
        <dbReference type="SAM" id="Phobius"/>
    </source>
</evidence>
<evidence type="ECO:0000313" key="4">
    <source>
        <dbReference type="Proteomes" id="UP000315439"/>
    </source>
</evidence>
<dbReference type="AlphaFoldDB" id="A0A545TW22"/>
<feature type="region of interest" description="Disordered" evidence="1">
    <location>
        <begin position="45"/>
        <end position="83"/>
    </location>
</feature>
<name>A0A545TW22_9GAMM</name>
<reference evidence="3 4" key="1">
    <citation type="submission" date="2019-07" db="EMBL/GenBank/DDBJ databases">
        <title>Draft genome for Aliikangiella sp. M105.</title>
        <authorList>
            <person name="Wang G."/>
        </authorList>
    </citation>
    <scope>NUCLEOTIDE SEQUENCE [LARGE SCALE GENOMIC DNA]</scope>
    <source>
        <strain evidence="3 4">M105</strain>
    </source>
</reference>
<feature type="compositionally biased region" description="Basic and acidic residues" evidence="1">
    <location>
        <begin position="45"/>
        <end position="69"/>
    </location>
</feature>
<feature type="compositionally biased region" description="Polar residues" evidence="1">
    <location>
        <begin position="70"/>
        <end position="81"/>
    </location>
</feature>
<feature type="transmembrane region" description="Helical" evidence="2">
    <location>
        <begin position="90"/>
        <end position="109"/>
    </location>
</feature>
<keyword evidence="4" id="KW-1185">Reference proteome</keyword>
<proteinExistence type="predicted"/>
<comment type="caution">
    <text evidence="3">The sequence shown here is derived from an EMBL/GenBank/DDBJ whole genome shotgun (WGS) entry which is preliminary data.</text>
</comment>
<accession>A0A545TW22</accession>
<feature type="region of interest" description="Disordered" evidence="1">
    <location>
        <begin position="1"/>
        <end position="33"/>
    </location>
</feature>
<sequence length="113" mass="13062">MAKYNKKVSPETEAEANKIAKATQRPKQTKEQTRLIAQGIQKGIDHYKKQQKAKARELDKKLRKVRNDKNNQQPETPTDNEIPQARKGVLLPWILLGASWLFFLTYAVFLRTS</sequence>
<dbReference type="Pfam" id="PF11169">
    <property type="entry name" value="DUF2956"/>
    <property type="match status" value="1"/>
</dbReference>
<protein>
    <submittedName>
        <fullName evidence="3">DUF2956 domain-containing protein</fullName>
    </submittedName>
</protein>